<gene>
    <name evidence="1" type="ORF">S01H4_42776</name>
</gene>
<proteinExistence type="predicted"/>
<name>X1DAY8_9ZZZZ</name>
<evidence type="ECO:0000313" key="1">
    <source>
        <dbReference type="EMBL" id="GAG93581.1"/>
    </source>
</evidence>
<sequence length="81" mass="9621">MIMQDQATFPSKIKNYNESSLIHNLFVFNKSGVCFYGRNFTDYIKVENILRLFLGEYNDLESYKSTHPMQKYVDKVSIFFC</sequence>
<dbReference type="EMBL" id="BART01023526">
    <property type="protein sequence ID" value="GAG93581.1"/>
    <property type="molecule type" value="Genomic_DNA"/>
</dbReference>
<protein>
    <submittedName>
        <fullName evidence="1">Uncharacterized protein</fullName>
    </submittedName>
</protein>
<accession>X1DAY8</accession>
<organism evidence="1">
    <name type="scientific">marine sediment metagenome</name>
    <dbReference type="NCBI Taxonomy" id="412755"/>
    <lineage>
        <taxon>unclassified sequences</taxon>
        <taxon>metagenomes</taxon>
        <taxon>ecological metagenomes</taxon>
    </lineage>
</organism>
<comment type="caution">
    <text evidence="1">The sequence shown here is derived from an EMBL/GenBank/DDBJ whole genome shotgun (WGS) entry which is preliminary data.</text>
</comment>
<reference evidence="1" key="1">
    <citation type="journal article" date="2014" name="Front. Microbiol.">
        <title>High frequency of phylogenetically diverse reductive dehalogenase-homologous genes in deep subseafloor sedimentary metagenomes.</title>
        <authorList>
            <person name="Kawai M."/>
            <person name="Futagami T."/>
            <person name="Toyoda A."/>
            <person name="Takaki Y."/>
            <person name="Nishi S."/>
            <person name="Hori S."/>
            <person name="Arai W."/>
            <person name="Tsubouchi T."/>
            <person name="Morono Y."/>
            <person name="Uchiyama I."/>
            <person name="Ito T."/>
            <person name="Fujiyama A."/>
            <person name="Inagaki F."/>
            <person name="Takami H."/>
        </authorList>
    </citation>
    <scope>NUCLEOTIDE SEQUENCE</scope>
    <source>
        <strain evidence="1">Expedition CK06-06</strain>
    </source>
</reference>
<dbReference type="AlphaFoldDB" id="X1DAY8"/>